<dbReference type="GO" id="GO:0005576">
    <property type="term" value="C:extracellular region"/>
    <property type="evidence" value="ECO:0007669"/>
    <property type="project" value="UniProtKB-SubCell"/>
</dbReference>
<dbReference type="InterPro" id="IPR010325">
    <property type="entry name" value="Rhamnogal_lyase"/>
</dbReference>
<gene>
    <name evidence="10" type="ORF">KI387_012315</name>
</gene>
<keyword evidence="6" id="KW-0732">Signal</keyword>
<protein>
    <recommendedName>
        <fullName evidence="4">rhamnogalacturonan endolyase</fullName>
        <ecNumber evidence="4">4.2.2.23</ecNumber>
    </recommendedName>
</protein>
<dbReference type="GO" id="GO:0030246">
    <property type="term" value="F:carbohydrate binding"/>
    <property type="evidence" value="ECO:0007669"/>
    <property type="project" value="InterPro"/>
</dbReference>
<sequence>MLEMEDRGVVVRAFENHVVLENHIVSVTLSKPQGAVVGIEYGGINNLMATLNVESHRGYWDLNWNEPGGPLKHDLVEGTEFSVVRATTDQVEVSFVRNWDPSLQDTTQIPVNIDMRYILLHGSSGFYAYAIYERPVGFPDCDLVQTRMVFRLQKDKFEYMAIADDKQRIMPIEDDRKPERCQTLAYPEAVLLTNPTNPALKGEVDDKYQYSLDNKDGAVYGWVSFNPMVGFWVIFPSLEFRNGGPMKQSSSLHAGPICLAIFHSAHYIGDNSCQFRNGEAWRKVFGPFYVHLNSSVECTDPFLLWEDAKQQRLLEEQSWPYSFPASPYFIKKEERCSVFGRFLVYDRFISTEAFSADSAFIGLASPGENGLWQKESKGYQFWTKTDKNGIFQITNIHPGEYNIYGWVPNFVGDYKNEKILKLFTGSSTNLGDLIYKPPRNGPTIWEIGIPDRAATEFYVPDPKPMYINRLFLNHSEKFRQYGLWERYADLYPARDLVYTVGVSDYKRDWFFAHVTRKNLDGSYQETTWQIKFNLNKVIQNGYYTLFIAIASSTRSILQVRVNDPKVEPPHFETPKIGQDNSIARHGIHGFYQNFNVQ</sequence>
<dbReference type="InterPro" id="IPR051850">
    <property type="entry name" value="Polysacch_Lyase_4"/>
</dbReference>
<dbReference type="CDD" id="cd10316">
    <property type="entry name" value="RGL4_M"/>
    <property type="match status" value="1"/>
</dbReference>
<evidence type="ECO:0000256" key="1">
    <source>
        <dbReference type="ARBA" id="ARBA00001324"/>
    </source>
</evidence>
<dbReference type="Gene3D" id="2.60.40.1120">
    <property type="entry name" value="Carboxypeptidase-like, regulatory domain"/>
    <property type="match status" value="1"/>
</dbReference>
<evidence type="ECO:0000259" key="9">
    <source>
        <dbReference type="Pfam" id="PF14686"/>
    </source>
</evidence>
<comment type="subcellular location">
    <subcellularLocation>
        <location evidence="2">Secreted</location>
    </subcellularLocation>
</comment>
<feature type="domain" description="Rhamnogalacturonan lyase" evidence="8">
    <location>
        <begin position="443"/>
        <end position="596"/>
    </location>
</feature>
<evidence type="ECO:0000256" key="5">
    <source>
        <dbReference type="ARBA" id="ARBA00022525"/>
    </source>
</evidence>
<accession>A0AA38FGA0</accession>
<dbReference type="GO" id="GO:0102210">
    <property type="term" value="F:rhamnogalacturonan endolyase activity"/>
    <property type="evidence" value="ECO:0007669"/>
    <property type="project" value="UniProtKB-EC"/>
</dbReference>
<dbReference type="Proteomes" id="UP000824469">
    <property type="component" value="Unassembled WGS sequence"/>
</dbReference>
<dbReference type="GO" id="GO:0005975">
    <property type="term" value="P:carbohydrate metabolic process"/>
    <property type="evidence" value="ECO:0007669"/>
    <property type="project" value="InterPro"/>
</dbReference>
<organism evidence="10 11">
    <name type="scientific">Taxus chinensis</name>
    <name type="common">Chinese yew</name>
    <name type="synonym">Taxus wallichiana var. chinensis</name>
    <dbReference type="NCBI Taxonomy" id="29808"/>
    <lineage>
        <taxon>Eukaryota</taxon>
        <taxon>Viridiplantae</taxon>
        <taxon>Streptophyta</taxon>
        <taxon>Embryophyta</taxon>
        <taxon>Tracheophyta</taxon>
        <taxon>Spermatophyta</taxon>
        <taxon>Pinopsida</taxon>
        <taxon>Pinidae</taxon>
        <taxon>Conifers II</taxon>
        <taxon>Cupressales</taxon>
        <taxon>Taxaceae</taxon>
        <taxon>Taxus</taxon>
    </lineage>
</organism>
<evidence type="ECO:0000313" key="11">
    <source>
        <dbReference type="Proteomes" id="UP000824469"/>
    </source>
</evidence>
<dbReference type="InterPro" id="IPR013784">
    <property type="entry name" value="Carb-bd-like_fold"/>
</dbReference>
<dbReference type="EC" id="4.2.2.23" evidence="4"/>
<evidence type="ECO:0000259" key="8">
    <source>
        <dbReference type="Pfam" id="PF14683"/>
    </source>
</evidence>
<evidence type="ECO:0000256" key="3">
    <source>
        <dbReference type="ARBA" id="ARBA00010418"/>
    </source>
</evidence>
<keyword evidence="5" id="KW-0964">Secreted</keyword>
<dbReference type="Gene3D" id="2.60.120.260">
    <property type="entry name" value="Galactose-binding domain-like"/>
    <property type="match status" value="1"/>
</dbReference>
<dbReference type="SUPFAM" id="SSF49452">
    <property type="entry name" value="Starch-binding domain-like"/>
    <property type="match status" value="1"/>
</dbReference>
<dbReference type="SUPFAM" id="SSF49785">
    <property type="entry name" value="Galactose-binding domain-like"/>
    <property type="match status" value="1"/>
</dbReference>
<dbReference type="EMBL" id="JAHRHJ020000009">
    <property type="protein sequence ID" value="KAH9300732.1"/>
    <property type="molecule type" value="Genomic_DNA"/>
</dbReference>
<evidence type="ECO:0000256" key="2">
    <source>
        <dbReference type="ARBA" id="ARBA00004613"/>
    </source>
</evidence>
<dbReference type="InterPro" id="IPR008979">
    <property type="entry name" value="Galactose-bd-like_sf"/>
</dbReference>
<dbReference type="PANTHER" id="PTHR32018:SF22">
    <property type="entry name" value="RHAMNOGALACTURONAN ENDOLYASE"/>
    <property type="match status" value="1"/>
</dbReference>
<dbReference type="Pfam" id="PF14683">
    <property type="entry name" value="CBM-like"/>
    <property type="match status" value="1"/>
</dbReference>
<keyword evidence="11" id="KW-1185">Reference proteome</keyword>
<feature type="domain" description="Rhamnogalacturonan lyase" evidence="9">
    <location>
        <begin position="357"/>
        <end position="419"/>
    </location>
</feature>
<dbReference type="AlphaFoldDB" id="A0AA38FGA0"/>
<comment type="similarity">
    <text evidence="3">Belongs to the polysaccharide lyase 4 family.</text>
</comment>
<dbReference type="SUPFAM" id="SSF74650">
    <property type="entry name" value="Galactose mutarotase-like"/>
    <property type="match status" value="1"/>
</dbReference>
<dbReference type="CDD" id="cd10320">
    <property type="entry name" value="RGL4_N"/>
    <property type="match status" value="1"/>
</dbReference>
<evidence type="ECO:0000256" key="4">
    <source>
        <dbReference type="ARBA" id="ARBA00012437"/>
    </source>
</evidence>
<feature type="non-terminal residue" evidence="10">
    <location>
        <position position="597"/>
    </location>
</feature>
<evidence type="ECO:0000313" key="10">
    <source>
        <dbReference type="EMBL" id="KAH9300732.1"/>
    </source>
</evidence>
<dbReference type="InterPro" id="IPR029413">
    <property type="entry name" value="RG-lyase_II"/>
</dbReference>
<comment type="catalytic activity">
    <reaction evidence="1">
        <text>Endotype eliminative cleavage of L-alpha-rhamnopyranosyl-(1-&gt;4)-alpha-D-galactopyranosyluronic acid bonds of rhamnogalacturonan I domains in ramified hairy regions of pectin leaving L-rhamnopyranose at the reducing end and 4-deoxy-4,5-unsaturated D-galactopyranosyluronic acid at the non-reducing end.</text>
        <dbReference type="EC" id="4.2.2.23"/>
    </reaction>
</comment>
<comment type="caution">
    <text evidence="10">The sequence shown here is derived from an EMBL/GenBank/DDBJ whole genome shotgun (WGS) entry which is preliminary data.</text>
</comment>
<dbReference type="Pfam" id="PF06045">
    <property type="entry name" value="Rhamnogal_lyase"/>
    <property type="match status" value="1"/>
</dbReference>
<dbReference type="Pfam" id="PF14686">
    <property type="entry name" value="fn3_3"/>
    <property type="match status" value="1"/>
</dbReference>
<proteinExistence type="inferred from homology"/>
<dbReference type="CDD" id="cd10317">
    <property type="entry name" value="RGL4_C"/>
    <property type="match status" value="1"/>
</dbReference>
<dbReference type="InterPro" id="IPR029411">
    <property type="entry name" value="RG-lyase_III"/>
</dbReference>
<keyword evidence="7" id="KW-0456">Lyase</keyword>
<reference evidence="10 11" key="1">
    <citation type="journal article" date="2021" name="Nat. Plants">
        <title>The Taxus genome provides insights into paclitaxel biosynthesis.</title>
        <authorList>
            <person name="Xiong X."/>
            <person name="Gou J."/>
            <person name="Liao Q."/>
            <person name="Li Y."/>
            <person name="Zhou Q."/>
            <person name="Bi G."/>
            <person name="Li C."/>
            <person name="Du R."/>
            <person name="Wang X."/>
            <person name="Sun T."/>
            <person name="Guo L."/>
            <person name="Liang H."/>
            <person name="Lu P."/>
            <person name="Wu Y."/>
            <person name="Zhang Z."/>
            <person name="Ro D.K."/>
            <person name="Shang Y."/>
            <person name="Huang S."/>
            <person name="Yan J."/>
        </authorList>
    </citation>
    <scope>NUCLEOTIDE SEQUENCE [LARGE SCALE GENOMIC DNA]</scope>
    <source>
        <strain evidence="10">Ta-2019</strain>
    </source>
</reference>
<name>A0AA38FGA0_TAXCH</name>
<dbReference type="InterPro" id="IPR011013">
    <property type="entry name" value="Gal_mutarotase_sf_dom"/>
</dbReference>
<dbReference type="PANTHER" id="PTHR32018">
    <property type="entry name" value="RHAMNOGALACTURONATE LYASE FAMILY PROTEIN"/>
    <property type="match status" value="1"/>
</dbReference>
<dbReference type="Gene3D" id="2.70.98.10">
    <property type="match status" value="1"/>
</dbReference>
<dbReference type="InterPro" id="IPR014718">
    <property type="entry name" value="GH-type_carb-bd"/>
</dbReference>
<dbReference type="OMA" id="NHANEVI"/>
<evidence type="ECO:0000256" key="6">
    <source>
        <dbReference type="ARBA" id="ARBA00022729"/>
    </source>
</evidence>
<evidence type="ECO:0000256" key="7">
    <source>
        <dbReference type="ARBA" id="ARBA00023239"/>
    </source>
</evidence>